<reference evidence="1 2" key="1">
    <citation type="journal article" date="2018" name="Front. Plant Sci.">
        <title>Red Clover (Trifolium pratense) and Zigzag Clover (T. medium) - A Picture of Genomic Similarities and Differences.</title>
        <authorList>
            <person name="Dluhosova J."/>
            <person name="Istvanek J."/>
            <person name="Nedelnik J."/>
            <person name="Repkova J."/>
        </authorList>
    </citation>
    <scope>NUCLEOTIDE SEQUENCE [LARGE SCALE GENOMIC DNA]</scope>
    <source>
        <strain evidence="2">cv. 10/8</strain>
        <tissue evidence="1">Leaf</tissue>
    </source>
</reference>
<evidence type="ECO:0000313" key="1">
    <source>
        <dbReference type="EMBL" id="MCI32755.1"/>
    </source>
</evidence>
<keyword evidence="2" id="KW-1185">Reference proteome</keyword>
<name>A0A392RB21_9FABA</name>
<proteinExistence type="predicted"/>
<dbReference type="Proteomes" id="UP000265520">
    <property type="component" value="Unassembled WGS sequence"/>
</dbReference>
<accession>A0A392RB21</accession>
<comment type="caution">
    <text evidence="1">The sequence shown here is derived from an EMBL/GenBank/DDBJ whole genome shotgun (WGS) entry which is preliminary data.</text>
</comment>
<dbReference type="EMBL" id="LXQA010198430">
    <property type="protein sequence ID" value="MCI32755.1"/>
    <property type="molecule type" value="Genomic_DNA"/>
</dbReference>
<sequence length="106" mass="12329">MAWQDSKIMDLNVQIPVDMQNFKVADLVHDHGDWNWALLNHWLPVHVLRKSVAILPPSDSAGPDIRAGLADGKSYFSVSMMHRLLCNFQMDYIIINTDWKQIWRLK</sequence>
<dbReference type="AlphaFoldDB" id="A0A392RB21"/>
<organism evidence="1 2">
    <name type="scientific">Trifolium medium</name>
    <dbReference type="NCBI Taxonomy" id="97028"/>
    <lineage>
        <taxon>Eukaryota</taxon>
        <taxon>Viridiplantae</taxon>
        <taxon>Streptophyta</taxon>
        <taxon>Embryophyta</taxon>
        <taxon>Tracheophyta</taxon>
        <taxon>Spermatophyta</taxon>
        <taxon>Magnoliopsida</taxon>
        <taxon>eudicotyledons</taxon>
        <taxon>Gunneridae</taxon>
        <taxon>Pentapetalae</taxon>
        <taxon>rosids</taxon>
        <taxon>fabids</taxon>
        <taxon>Fabales</taxon>
        <taxon>Fabaceae</taxon>
        <taxon>Papilionoideae</taxon>
        <taxon>50 kb inversion clade</taxon>
        <taxon>NPAAA clade</taxon>
        <taxon>Hologalegina</taxon>
        <taxon>IRL clade</taxon>
        <taxon>Trifolieae</taxon>
        <taxon>Trifolium</taxon>
    </lineage>
</organism>
<evidence type="ECO:0000313" key="2">
    <source>
        <dbReference type="Proteomes" id="UP000265520"/>
    </source>
</evidence>
<feature type="non-terminal residue" evidence="1">
    <location>
        <position position="106"/>
    </location>
</feature>
<protein>
    <submittedName>
        <fullName evidence="1">Uncharacterized protein</fullName>
    </submittedName>
</protein>